<evidence type="ECO:0000256" key="1">
    <source>
        <dbReference type="ARBA" id="ARBA00004141"/>
    </source>
</evidence>
<feature type="transmembrane region" description="Helical" evidence="5">
    <location>
        <begin position="198"/>
        <end position="217"/>
    </location>
</feature>
<dbReference type="InterPro" id="IPR002657">
    <property type="entry name" value="BilAc:Na_symport/Acr3"/>
</dbReference>
<dbReference type="KEGG" id="uli:ETAA1_39650"/>
<dbReference type="Pfam" id="PF01758">
    <property type="entry name" value="SBF"/>
    <property type="match status" value="1"/>
</dbReference>
<organism evidence="6 7">
    <name type="scientific">Urbifossiella limnaea</name>
    <dbReference type="NCBI Taxonomy" id="2528023"/>
    <lineage>
        <taxon>Bacteria</taxon>
        <taxon>Pseudomonadati</taxon>
        <taxon>Planctomycetota</taxon>
        <taxon>Planctomycetia</taxon>
        <taxon>Gemmatales</taxon>
        <taxon>Gemmataceae</taxon>
        <taxon>Urbifossiella</taxon>
    </lineage>
</organism>
<keyword evidence="2 5" id="KW-0812">Transmembrane</keyword>
<name>A0A517XWV3_9BACT</name>
<feature type="transmembrane region" description="Helical" evidence="5">
    <location>
        <begin position="67"/>
        <end position="87"/>
    </location>
</feature>
<feature type="transmembrane region" description="Helical" evidence="5">
    <location>
        <begin position="99"/>
        <end position="122"/>
    </location>
</feature>
<keyword evidence="4 5" id="KW-0472">Membrane</keyword>
<feature type="transmembrane region" description="Helical" evidence="5">
    <location>
        <begin position="42"/>
        <end position="61"/>
    </location>
</feature>
<dbReference type="RefSeq" id="WP_145241355.1">
    <property type="nucleotide sequence ID" value="NZ_CP036273.1"/>
</dbReference>
<feature type="transmembrane region" description="Helical" evidence="5">
    <location>
        <begin position="12"/>
        <end position="35"/>
    </location>
</feature>
<sequence>MGEALDTVARLAVLVFVVASMAGAGLGLTTAAVVAPLRRGRLVAGSLVANFVIAPAVAYGLTRVVPLVEAHAAGLILLGGAAGAPFLPRLAAAARGDAAFAVGLMLLLMVGSVAFLPLALPLMIPGVEADPWPLLRPLLLTMLLPIAAGMAVRRWTPAKAALVRPVVERVATVFMVSAVLLLAGLNAGPMLGTFGSGATLTAMAFVAGAALAGYALGGPARETRAVLGVGTGQRNVAAALVIATQNFTDPGVVVMLLVATFAGLAVLLPAARVWARPAAEVGQ</sequence>
<evidence type="ECO:0000256" key="3">
    <source>
        <dbReference type="ARBA" id="ARBA00022989"/>
    </source>
</evidence>
<dbReference type="Gene3D" id="1.20.1530.20">
    <property type="match status" value="1"/>
</dbReference>
<dbReference type="Proteomes" id="UP000319576">
    <property type="component" value="Chromosome"/>
</dbReference>
<evidence type="ECO:0000313" key="6">
    <source>
        <dbReference type="EMBL" id="QDU21990.1"/>
    </source>
</evidence>
<feature type="transmembrane region" description="Helical" evidence="5">
    <location>
        <begin position="252"/>
        <end position="275"/>
    </location>
</feature>
<dbReference type="InterPro" id="IPR004710">
    <property type="entry name" value="Bilac:Na_transpt"/>
</dbReference>
<dbReference type="OrthoDB" id="481541at2"/>
<protein>
    <submittedName>
        <fullName evidence="6">Sodium Bile acid symporter family protein</fullName>
    </submittedName>
</protein>
<proteinExistence type="predicted"/>
<dbReference type="PANTHER" id="PTHR10361">
    <property type="entry name" value="SODIUM-BILE ACID COTRANSPORTER"/>
    <property type="match status" value="1"/>
</dbReference>
<reference evidence="6 7" key="1">
    <citation type="submission" date="2019-02" db="EMBL/GenBank/DDBJ databases">
        <title>Deep-cultivation of Planctomycetes and their phenomic and genomic characterization uncovers novel biology.</title>
        <authorList>
            <person name="Wiegand S."/>
            <person name="Jogler M."/>
            <person name="Boedeker C."/>
            <person name="Pinto D."/>
            <person name="Vollmers J."/>
            <person name="Rivas-Marin E."/>
            <person name="Kohn T."/>
            <person name="Peeters S.H."/>
            <person name="Heuer A."/>
            <person name="Rast P."/>
            <person name="Oberbeckmann S."/>
            <person name="Bunk B."/>
            <person name="Jeske O."/>
            <person name="Meyerdierks A."/>
            <person name="Storesund J.E."/>
            <person name="Kallscheuer N."/>
            <person name="Luecker S."/>
            <person name="Lage O.M."/>
            <person name="Pohl T."/>
            <person name="Merkel B.J."/>
            <person name="Hornburger P."/>
            <person name="Mueller R.-W."/>
            <person name="Bruemmer F."/>
            <person name="Labrenz M."/>
            <person name="Spormann A.M."/>
            <person name="Op den Camp H."/>
            <person name="Overmann J."/>
            <person name="Amann R."/>
            <person name="Jetten M.S.M."/>
            <person name="Mascher T."/>
            <person name="Medema M.H."/>
            <person name="Devos D.P."/>
            <person name="Kaster A.-K."/>
            <person name="Ovreas L."/>
            <person name="Rohde M."/>
            <person name="Galperin M.Y."/>
            <person name="Jogler C."/>
        </authorList>
    </citation>
    <scope>NUCLEOTIDE SEQUENCE [LARGE SCALE GENOMIC DNA]</scope>
    <source>
        <strain evidence="6 7">ETA_A1</strain>
    </source>
</reference>
<feature type="transmembrane region" description="Helical" evidence="5">
    <location>
        <begin position="173"/>
        <end position="192"/>
    </location>
</feature>
<evidence type="ECO:0000256" key="4">
    <source>
        <dbReference type="ARBA" id="ARBA00023136"/>
    </source>
</evidence>
<accession>A0A517XWV3</accession>
<comment type="subcellular location">
    <subcellularLocation>
        <location evidence="1">Membrane</location>
        <topology evidence="1">Multi-pass membrane protein</topology>
    </subcellularLocation>
</comment>
<evidence type="ECO:0000256" key="5">
    <source>
        <dbReference type="SAM" id="Phobius"/>
    </source>
</evidence>
<keyword evidence="3 5" id="KW-1133">Transmembrane helix</keyword>
<dbReference type="GO" id="GO:0016020">
    <property type="term" value="C:membrane"/>
    <property type="evidence" value="ECO:0007669"/>
    <property type="project" value="UniProtKB-SubCell"/>
</dbReference>
<gene>
    <name evidence="6" type="ORF">ETAA1_39650</name>
</gene>
<evidence type="ECO:0000256" key="2">
    <source>
        <dbReference type="ARBA" id="ARBA00022692"/>
    </source>
</evidence>
<dbReference type="EMBL" id="CP036273">
    <property type="protein sequence ID" value="QDU21990.1"/>
    <property type="molecule type" value="Genomic_DNA"/>
</dbReference>
<keyword evidence="7" id="KW-1185">Reference proteome</keyword>
<evidence type="ECO:0000313" key="7">
    <source>
        <dbReference type="Proteomes" id="UP000319576"/>
    </source>
</evidence>
<feature type="transmembrane region" description="Helical" evidence="5">
    <location>
        <begin position="134"/>
        <end position="152"/>
    </location>
</feature>
<dbReference type="PANTHER" id="PTHR10361:SF28">
    <property type="entry name" value="P3 PROTEIN-RELATED"/>
    <property type="match status" value="1"/>
</dbReference>
<dbReference type="AlphaFoldDB" id="A0A517XWV3"/>
<dbReference type="InterPro" id="IPR038770">
    <property type="entry name" value="Na+/solute_symporter_sf"/>
</dbReference>